<organism evidence="3 4">
    <name type="scientific">Mesonia hippocampi</name>
    <dbReference type="NCBI Taxonomy" id="1628250"/>
    <lineage>
        <taxon>Bacteria</taxon>
        <taxon>Pseudomonadati</taxon>
        <taxon>Bacteroidota</taxon>
        <taxon>Flavobacteriia</taxon>
        <taxon>Flavobacteriales</taxon>
        <taxon>Flavobacteriaceae</taxon>
        <taxon>Mesonia</taxon>
    </lineage>
</organism>
<dbReference type="AlphaFoldDB" id="A0A840EKR0"/>
<dbReference type="Pfam" id="PF13181">
    <property type="entry name" value="TPR_8"/>
    <property type="match status" value="2"/>
</dbReference>
<dbReference type="Gene3D" id="1.25.40.10">
    <property type="entry name" value="Tetratricopeptide repeat domain"/>
    <property type="match status" value="9"/>
</dbReference>
<keyword evidence="4" id="KW-1185">Reference proteome</keyword>
<dbReference type="PANTHER" id="PTHR12558:SF13">
    <property type="entry name" value="CELL DIVISION CYCLE PROTEIN 27 HOMOLOG"/>
    <property type="match status" value="1"/>
</dbReference>
<dbReference type="InterPro" id="IPR011990">
    <property type="entry name" value="TPR-like_helical_dom_sf"/>
</dbReference>
<keyword evidence="1" id="KW-0802">TPR repeat</keyword>
<keyword evidence="2" id="KW-0732">Signal</keyword>
<dbReference type="PROSITE" id="PS50005">
    <property type="entry name" value="TPR"/>
    <property type="match status" value="6"/>
</dbReference>
<dbReference type="Pfam" id="PF13174">
    <property type="entry name" value="TPR_6"/>
    <property type="match status" value="3"/>
</dbReference>
<evidence type="ECO:0000256" key="1">
    <source>
        <dbReference type="PROSITE-ProRule" id="PRU00339"/>
    </source>
</evidence>
<name>A0A840EKR0_9FLAO</name>
<dbReference type="PANTHER" id="PTHR12558">
    <property type="entry name" value="CELL DIVISION CYCLE 16,23,27"/>
    <property type="match status" value="1"/>
</dbReference>
<sequence length="1006" mass="115965">MKHRLKLSLLGLCLSAGTAFAQQSVQYTHPEEKFYEAISLYNHQQYYAAQQLFKSVDAAYLNDLKGDAAYYIADCAVRLKQPNADVLMQDFVNSYPNNTHRNSAYGKVANYYFDAGNYKKAEQWYAKVDVYNLSKKEQEELNFNKAYTYFRAGDKEKAKVYFNRVLHSEQYADQAKYYLGFMAYEGEDYQQADQLFQEVKNTGGQDKNMAYFQSDMSFKQGKFQEAIKLAKEQLATASVSEKSELNKIIGESYFNLKEYEAAIPYLKQYRGKKGKWNNTDYYQLGYAYYKQAEFQKAVNEFNKIIGGNDVVAQNAYYHLAESYIKLAKKQQALNAFKNASEMNFNEKIQEDAALNYTKLSYEIGNSYKSIPEVLTSFIKKYPNNPERDTIEELLVDSYVTAKNYEAALLLLEGSNAYKDKKVYQKVAYFRAIELYNEANYKRASQLFEKSLAQPVDSEFTAKATFWKAEAAYSLNEYDAALIGYKEFKRMPAAKILTEYKSIEYNLGYTYFKKRNYPAAITHFKAYTKTTNQSTTQLNDAWLRLGDSYFANSNYWPAMEAYNKAIAMKDIDSDYAYFQKAISYGFVERNQQKIKDLEAFLEKYKKSIYRDDALYELGNTYVAEGNTTKGLKAYQQLIKEQPKSNFIAKTMLKEGLIYYNSDQNEQALTQFKKIAKNYPNTNEATQAVTTARNIYIDLGKTNEYAAWVKTLDYVEVSDADIDNTTFEAAEKQFVNNQTEKAKTSLTAYLNQFPNGIHALEANFYLAQLYYRASAYQEAIPYYQEVLNKNRNQFTEQALARIGEIYLTQKNYKKAIPVLKELEEVADFQQNISFAQSNLMKAYYEQEQYQQTLTYAEKVLADTKAAENAKTDAQLFIARAAMKTNNEAKAEKAYAEVQKKATGILAAEAHYYQAYFQHQSGNYEASNQAVQVLARDYSSYQEYGSKGLLLMAKNFNKLGDAYQATYILESLINNFKQYPEVVKEAEQELIRIKTEAAKTNASVKPQED</sequence>
<dbReference type="Pfam" id="PF13432">
    <property type="entry name" value="TPR_16"/>
    <property type="match status" value="3"/>
</dbReference>
<feature type="chain" id="PRO_5032855044" evidence="2">
    <location>
        <begin position="22"/>
        <end position="1006"/>
    </location>
</feature>
<feature type="signal peptide" evidence="2">
    <location>
        <begin position="1"/>
        <end position="21"/>
    </location>
</feature>
<feature type="repeat" description="TPR" evidence="1">
    <location>
        <begin position="313"/>
        <end position="346"/>
    </location>
</feature>
<accession>A0A840EKR0</accession>
<feature type="repeat" description="TPR" evidence="1">
    <location>
        <begin position="278"/>
        <end position="311"/>
    </location>
</feature>
<feature type="repeat" description="TPR" evidence="1">
    <location>
        <begin position="610"/>
        <end position="643"/>
    </location>
</feature>
<reference evidence="3 4" key="1">
    <citation type="submission" date="2020-08" db="EMBL/GenBank/DDBJ databases">
        <title>Genomic Encyclopedia of Type Strains, Phase IV (KMG-IV): sequencing the most valuable type-strain genomes for metagenomic binning, comparative biology and taxonomic classification.</title>
        <authorList>
            <person name="Goeker M."/>
        </authorList>
    </citation>
    <scope>NUCLEOTIDE SEQUENCE [LARGE SCALE GENOMIC DNA]</scope>
    <source>
        <strain evidence="3 4">DSM 29568</strain>
    </source>
</reference>
<protein>
    <submittedName>
        <fullName evidence="3">Tetratricopeptide (TPR) repeat protein</fullName>
    </submittedName>
</protein>
<dbReference type="SUPFAM" id="SSF48452">
    <property type="entry name" value="TPR-like"/>
    <property type="match status" value="5"/>
</dbReference>
<feature type="repeat" description="TPR" evidence="1">
    <location>
        <begin position="647"/>
        <end position="680"/>
    </location>
</feature>
<dbReference type="RefSeq" id="WP_183477316.1">
    <property type="nucleotide sequence ID" value="NZ_JACIFO010000004.1"/>
</dbReference>
<evidence type="ECO:0000313" key="4">
    <source>
        <dbReference type="Proteomes" id="UP000553034"/>
    </source>
</evidence>
<dbReference type="Pfam" id="PF12895">
    <property type="entry name" value="ANAPC3"/>
    <property type="match status" value="1"/>
</dbReference>
<dbReference type="Proteomes" id="UP000553034">
    <property type="component" value="Unassembled WGS sequence"/>
</dbReference>
<evidence type="ECO:0000313" key="3">
    <source>
        <dbReference type="EMBL" id="MBB4118959.1"/>
    </source>
</evidence>
<evidence type="ECO:0000256" key="2">
    <source>
        <dbReference type="SAM" id="SignalP"/>
    </source>
</evidence>
<comment type="caution">
    <text evidence="3">The sequence shown here is derived from an EMBL/GenBank/DDBJ whole genome shotgun (WGS) entry which is preliminary data.</text>
</comment>
<dbReference type="InterPro" id="IPR019734">
    <property type="entry name" value="TPR_rpt"/>
</dbReference>
<feature type="repeat" description="TPR" evidence="1">
    <location>
        <begin position="538"/>
        <end position="571"/>
    </location>
</feature>
<feature type="repeat" description="TPR" evidence="1">
    <location>
        <begin position="758"/>
        <end position="791"/>
    </location>
</feature>
<proteinExistence type="predicted"/>
<gene>
    <name evidence="3" type="ORF">GGR32_001250</name>
</gene>
<dbReference type="SMART" id="SM00028">
    <property type="entry name" value="TPR"/>
    <property type="match status" value="12"/>
</dbReference>
<dbReference type="EMBL" id="JACIFO010000004">
    <property type="protein sequence ID" value="MBB4118959.1"/>
    <property type="molecule type" value="Genomic_DNA"/>
</dbReference>